<evidence type="ECO:0000256" key="1">
    <source>
        <dbReference type="ARBA" id="ARBA00022737"/>
    </source>
</evidence>
<dbReference type="PANTHER" id="PTHR24036">
    <property type="entry name" value="SKELETOR-RELATED"/>
    <property type="match status" value="1"/>
</dbReference>
<gene>
    <name evidence="2" type="ORF">E2986_13057</name>
</gene>
<dbReference type="AlphaFoldDB" id="A0A833VNH9"/>
<organism evidence="2 3">
    <name type="scientific">Frieseomelitta varia</name>
    <dbReference type="NCBI Taxonomy" id="561572"/>
    <lineage>
        <taxon>Eukaryota</taxon>
        <taxon>Metazoa</taxon>
        <taxon>Ecdysozoa</taxon>
        <taxon>Arthropoda</taxon>
        <taxon>Hexapoda</taxon>
        <taxon>Insecta</taxon>
        <taxon>Pterygota</taxon>
        <taxon>Neoptera</taxon>
        <taxon>Endopterygota</taxon>
        <taxon>Hymenoptera</taxon>
        <taxon>Apocrita</taxon>
        <taxon>Aculeata</taxon>
        <taxon>Apoidea</taxon>
        <taxon>Anthophila</taxon>
        <taxon>Apidae</taxon>
        <taxon>Frieseomelitta</taxon>
    </lineage>
</organism>
<sequence>MGFSSCRYHPFYITDSPEGGFGQKTEEEQMAQTVFAGVGRDADGYFYPTAAGRYCEWVHKTIDMSEDMETFENFFETLRLECDKGEPAKLVWTVAEDTPDLVYYQVRFENISLARKKSEPLILKRTTRTRDAPQYLGAGFLRVFDLSYVVNF</sequence>
<accession>A0A833VNH9</accession>
<comment type="caution">
    <text evidence="2">The sequence shown here is derived from an EMBL/GenBank/DDBJ whole genome shotgun (WGS) entry which is preliminary data.</text>
</comment>
<dbReference type="InterPro" id="IPR052126">
    <property type="entry name" value="Spindle_Org/Thrombomodulin"/>
</dbReference>
<evidence type="ECO:0000313" key="2">
    <source>
        <dbReference type="EMBL" id="KAF3420895.1"/>
    </source>
</evidence>
<proteinExistence type="predicted"/>
<evidence type="ECO:0000313" key="3">
    <source>
        <dbReference type="Proteomes" id="UP000655588"/>
    </source>
</evidence>
<dbReference type="EMBL" id="WNWW01000909">
    <property type="protein sequence ID" value="KAF3420895.1"/>
    <property type="molecule type" value="Genomic_DNA"/>
</dbReference>
<protein>
    <submittedName>
        <fullName evidence="2">Uncharacterized protein</fullName>
    </submittedName>
</protein>
<keyword evidence="1" id="KW-0677">Repeat</keyword>
<dbReference type="Proteomes" id="UP000655588">
    <property type="component" value="Unassembled WGS sequence"/>
</dbReference>
<keyword evidence="3" id="KW-1185">Reference proteome</keyword>
<name>A0A833VNH9_9HYME</name>
<reference evidence="2" key="1">
    <citation type="submission" date="2019-11" db="EMBL/GenBank/DDBJ databases">
        <title>The nuclear and mitochondrial genomes of Frieseomelitta varia - a highly eusocial stingless bee (Meliponini) with a permanently sterile worker caste.</title>
        <authorList>
            <person name="Freitas F.C.P."/>
            <person name="Lourenco A.P."/>
            <person name="Nunes F.M.F."/>
            <person name="Paschoal A.R."/>
            <person name="Abreu F.C.P."/>
            <person name="Barbin F.O."/>
            <person name="Bataglia L."/>
            <person name="Cardoso-Junior C.A.M."/>
            <person name="Cervoni M.S."/>
            <person name="Silva S.R."/>
            <person name="Dalarmi F."/>
            <person name="Del Lama M.A."/>
            <person name="Depintor T.S."/>
            <person name="Ferreira K.M."/>
            <person name="Goria P.S."/>
            <person name="Jaskot M.C."/>
            <person name="Lago D.C."/>
            <person name="Luna-Lucena D."/>
            <person name="Moda L.M."/>
            <person name="Nascimento L."/>
            <person name="Pedrino M."/>
            <person name="Rabico F.O."/>
            <person name="Sanches F.C."/>
            <person name="Santos D.E."/>
            <person name="Santos C.G."/>
            <person name="Vieira J."/>
            <person name="Lopes T.F."/>
            <person name="Barchuk A.R."/>
            <person name="Hartfelder K."/>
            <person name="Simoes Z.L.P."/>
            <person name="Bitondi M.M.G."/>
            <person name="Pinheiro D.G."/>
        </authorList>
    </citation>
    <scope>NUCLEOTIDE SEQUENCE</scope>
    <source>
        <strain evidence="2">USP_RPSP 00005682</strain>
        <tissue evidence="2">Whole individual</tissue>
    </source>
</reference>
<dbReference type="PANTHER" id="PTHR24036:SF5">
    <property type="entry name" value="THROMBOMODULIN"/>
    <property type="match status" value="1"/>
</dbReference>